<dbReference type="Proteomes" id="UP000279600">
    <property type="component" value="Chromosome"/>
</dbReference>
<dbReference type="OrthoDB" id="1159446at2"/>
<evidence type="ECO:0000313" key="3">
    <source>
        <dbReference type="Proteomes" id="UP000279600"/>
    </source>
</evidence>
<keyword evidence="3" id="KW-1185">Reference proteome</keyword>
<sequence>MKKILPLLIASIILSCDDGDIVVEDLDFDGVALQACLPTATTGDRDYVFYKIDQSNFESLSLEFSTSDDILTVDGTYSDFDLNNDNIVDYRRYNAAPDRDYFCGNVPPVSPRVTESFDAENGTFIITTTTFSLDDNDGIPSDLESGLDSDNDGLPDNIDTDDDGDNVPTNQEGVVIVNGQISMNLSLDTDGDNIPNYLDPDDDGDGIPTIQEDLNGNLDPRDDLDEDETPFYLNAEIRAEASTPINEYRPNSYTRRSALQFDFQNLVLNGEGKELVFDQLDFGSFTTSGISITVTPEFVED</sequence>
<feature type="compositionally biased region" description="Acidic residues" evidence="1">
    <location>
        <begin position="145"/>
        <end position="165"/>
    </location>
</feature>
<dbReference type="AlphaFoldDB" id="A0A3S9MXJ8"/>
<gene>
    <name evidence="2" type="ORF">EJ995_05845</name>
</gene>
<dbReference type="KEGG" id="noj:EJ995_05845"/>
<dbReference type="EMBL" id="CP034549">
    <property type="protein sequence ID" value="AZQ43773.1"/>
    <property type="molecule type" value="Genomic_DNA"/>
</dbReference>
<feature type="region of interest" description="Disordered" evidence="1">
    <location>
        <begin position="135"/>
        <end position="166"/>
    </location>
</feature>
<accession>A0A3S9MXJ8</accession>
<reference evidence="2 3" key="1">
    <citation type="submission" date="2018-12" db="EMBL/GenBank/DDBJ databases">
        <title>Complete genome of Nonlabens sp. MJ115.</title>
        <authorList>
            <person name="Choi H.S."/>
            <person name="Jung J."/>
        </authorList>
    </citation>
    <scope>NUCLEOTIDE SEQUENCE [LARGE SCALE GENOMIC DNA]</scope>
    <source>
        <strain evidence="2 3">MJ115</strain>
    </source>
</reference>
<protein>
    <submittedName>
        <fullName evidence="2">Uncharacterized protein</fullName>
    </submittedName>
</protein>
<organism evidence="2 3">
    <name type="scientific">Nonlabens ponticola</name>
    <dbReference type="NCBI Taxonomy" id="2496866"/>
    <lineage>
        <taxon>Bacteria</taxon>
        <taxon>Pseudomonadati</taxon>
        <taxon>Bacteroidota</taxon>
        <taxon>Flavobacteriia</taxon>
        <taxon>Flavobacteriales</taxon>
        <taxon>Flavobacteriaceae</taxon>
        <taxon>Nonlabens</taxon>
    </lineage>
</organism>
<name>A0A3S9MXJ8_9FLAO</name>
<evidence type="ECO:0000256" key="1">
    <source>
        <dbReference type="SAM" id="MobiDB-lite"/>
    </source>
</evidence>
<dbReference type="PROSITE" id="PS51257">
    <property type="entry name" value="PROKAR_LIPOPROTEIN"/>
    <property type="match status" value="1"/>
</dbReference>
<evidence type="ECO:0000313" key="2">
    <source>
        <dbReference type="EMBL" id="AZQ43773.1"/>
    </source>
</evidence>
<proteinExistence type="predicted"/>
<dbReference type="RefSeq" id="WP_126446549.1">
    <property type="nucleotide sequence ID" value="NZ_CP034549.1"/>
</dbReference>